<dbReference type="STRING" id="230819.A0A5C3LDE6"/>
<dbReference type="AlphaFoldDB" id="A0A5C3LDE6"/>
<accession>A0A5C3LDE6</accession>
<keyword evidence="2" id="KW-1185">Reference proteome</keyword>
<dbReference type="PANTHER" id="PTHR16469">
    <property type="entry name" value="UBIQUITIN-ASSOCIATED AND SH3 DOMAIN-CONTAINING BA-RELATED"/>
    <property type="match status" value="1"/>
</dbReference>
<dbReference type="InterPro" id="IPR051710">
    <property type="entry name" value="Phosphatase_SH3-domain"/>
</dbReference>
<organism evidence="1 2">
    <name type="scientific">Coprinopsis marcescibilis</name>
    <name type="common">Agaric fungus</name>
    <name type="synonym">Psathyrella marcescibilis</name>
    <dbReference type="NCBI Taxonomy" id="230819"/>
    <lineage>
        <taxon>Eukaryota</taxon>
        <taxon>Fungi</taxon>
        <taxon>Dikarya</taxon>
        <taxon>Basidiomycota</taxon>
        <taxon>Agaricomycotina</taxon>
        <taxon>Agaricomycetes</taxon>
        <taxon>Agaricomycetidae</taxon>
        <taxon>Agaricales</taxon>
        <taxon>Agaricineae</taxon>
        <taxon>Psathyrellaceae</taxon>
        <taxon>Coprinopsis</taxon>
    </lineage>
</organism>
<dbReference type="EMBL" id="ML210146">
    <property type="protein sequence ID" value="TFK30483.1"/>
    <property type="molecule type" value="Genomic_DNA"/>
</dbReference>
<evidence type="ECO:0000313" key="2">
    <source>
        <dbReference type="Proteomes" id="UP000307440"/>
    </source>
</evidence>
<dbReference type="OrthoDB" id="414418at2759"/>
<dbReference type="Proteomes" id="UP000307440">
    <property type="component" value="Unassembled WGS sequence"/>
</dbReference>
<gene>
    <name evidence="1" type="ORF">FA15DRAFT_10268</name>
</gene>
<dbReference type="SMART" id="SM00855">
    <property type="entry name" value="PGAM"/>
    <property type="match status" value="1"/>
</dbReference>
<sequence length="275" mass="30487">MEKIYIARHGFRLNWINTTWKSETGLPRDPPLAAYGLTQAQELANFFQALPEDERPTAIFSSPYYRCLQTSQPTAQALNLPIHVEHGISEWYSPVVPNSNLLHPRPESAEYLQKYFSEIDKELWPASVWYPSRKGETVGEVHARVSGFLELFNKVVVKTKGIDIRRPLFVTHAATAIVLVRGLLGEPSLGLKVGCCSLSELHRKSTSVGKDEVLGAYVATKLADGSHMEQGASREWGFDDIEVEAGRVVEDPGVPGTESEEDFPLGGQLQLASNL</sequence>
<protein>
    <submittedName>
        <fullName evidence="1">Phosphoglycerate mutase-like protein</fullName>
    </submittedName>
</protein>
<dbReference type="Gene3D" id="3.40.50.1240">
    <property type="entry name" value="Phosphoglycerate mutase-like"/>
    <property type="match status" value="1"/>
</dbReference>
<dbReference type="InterPro" id="IPR029033">
    <property type="entry name" value="His_PPase_superfam"/>
</dbReference>
<name>A0A5C3LDE6_COPMA</name>
<dbReference type="CDD" id="cd07067">
    <property type="entry name" value="HP_PGM_like"/>
    <property type="match status" value="1"/>
</dbReference>
<dbReference type="SUPFAM" id="SSF53254">
    <property type="entry name" value="Phosphoglycerate mutase-like"/>
    <property type="match status" value="1"/>
</dbReference>
<proteinExistence type="predicted"/>
<reference evidence="1 2" key="1">
    <citation type="journal article" date="2019" name="Nat. Ecol. Evol.">
        <title>Megaphylogeny resolves global patterns of mushroom evolution.</title>
        <authorList>
            <person name="Varga T."/>
            <person name="Krizsan K."/>
            <person name="Foldi C."/>
            <person name="Dima B."/>
            <person name="Sanchez-Garcia M."/>
            <person name="Sanchez-Ramirez S."/>
            <person name="Szollosi G.J."/>
            <person name="Szarkandi J.G."/>
            <person name="Papp V."/>
            <person name="Albert L."/>
            <person name="Andreopoulos W."/>
            <person name="Angelini C."/>
            <person name="Antonin V."/>
            <person name="Barry K.W."/>
            <person name="Bougher N.L."/>
            <person name="Buchanan P."/>
            <person name="Buyck B."/>
            <person name="Bense V."/>
            <person name="Catcheside P."/>
            <person name="Chovatia M."/>
            <person name="Cooper J."/>
            <person name="Damon W."/>
            <person name="Desjardin D."/>
            <person name="Finy P."/>
            <person name="Geml J."/>
            <person name="Haridas S."/>
            <person name="Hughes K."/>
            <person name="Justo A."/>
            <person name="Karasinski D."/>
            <person name="Kautmanova I."/>
            <person name="Kiss B."/>
            <person name="Kocsube S."/>
            <person name="Kotiranta H."/>
            <person name="LaButti K.M."/>
            <person name="Lechner B.E."/>
            <person name="Liimatainen K."/>
            <person name="Lipzen A."/>
            <person name="Lukacs Z."/>
            <person name="Mihaltcheva S."/>
            <person name="Morgado L.N."/>
            <person name="Niskanen T."/>
            <person name="Noordeloos M.E."/>
            <person name="Ohm R.A."/>
            <person name="Ortiz-Santana B."/>
            <person name="Ovrebo C."/>
            <person name="Racz N."/>
            <person name="Riley R."/>
            <person name="Savchenko A."/>
            <person name="Shiryaev A."/>
            <person name="Soop K."/>
            <person name="Spirin V."/>
            <person name="Szebenyi C."/>
            <person name="Tomsovsky M."/>
            <person name="Tulloss R.E."/>
            <person name="Uehling J."/>
            <person name="Grigoriev I.V."/>
            <person name="Vagvolgyi C."/>
            <person name="Papp T."/>
            <person name="Martin F.M."/>
            <person name="Miettinen O."/>
            <person name="Hibbett D.S."/>
            <person name="Nagy L.G."/>
        </authorList>
    </citation>
    <scope>NUCLEOTIDE SEQUENCE [LARGE SCALE GENOMIC DNA]</scope>
    <source>
        <strain evidence="1 2">CBS 121175</strain>
    </source>
</reference>
<dbReference type="InterPro" id="IPR013078">
    <property type="entry name" value="His_Pase_superF_clade-1"/>
</dbReference>
<dbReference type="PANTHER" id="PTHR16469:SF51">
    <property type="entry name" value="TRANSCRIPTION FACTOR TAU 55 KDA SUBUNIT"/>
    <property type="match status" value="1"/>
</dbReference>
<evidence type="ECO:0000313" key="1">
    <source>
        <dbReference type="EMBL" id="TFK30483.1"/>
    </source>
</evidence>
<dbReference type="Pfam" id="PF00300">
    <property type="entry name" value="His_Phos_1"/>
    <property type="match status" value="1"/>
</dbReference>